<protein>
    <submittedName>
        <fullName evidence="7">Y-family DNA polymerase</fullName>
    </submittedName>
</protein>
<keyword evidence="5" id="KW-0742">SOS response</keyword>
<evidence type="ECO:0000256" key="4">
    <source>
        <dbReference type="ARBA" id="ARBA00023204"/>
    </source>
</evidence>
<dbReference type="InterPro" id="IPR024728">
    <property type="entry name" value="PolY_HhH_motif"/>
</dbReference>
<evidence type="ECO:0000256" key="2">
    <source>
        <dbReference type="ARBA" id="ARBA00022763"/>
    </source>
</evidence>
<comment type="caution">
    <text evidence="7">The sequence shown here is derived from an EMBL/GenBank/DDBJ whole genome shotgun (WGS) entry which is preliminary data.</text>
</comment>
<dbReference type="PROSITE" id="PS50173">
    <property type="entry name" value="UMUC"/>
    <property type="match status" value="1"/>
</dbReference>
<evidence type="ECO:0000256" key="3">
    <source>
        <dbReference type="ARBA" id="ARBA00023199"/>
    </source>
</evidence>
<reference evidence="7" key="2">
    <citation type="journal article" date="2021" name="PeerJ">
        <title>Extensive microbial diversity within the chicken gut microbiome revealed by metagenomics and culture.</title>
        <authorList>
            <person name="Gilroy R."/>
            <person name="Ravi A."/>
            <person name="Getino M."/>
            <person name="Pursley I."/>
            <person name="Horton D.L."/>
            <person name="Alikhan N.F."/>
            <person name="Baker D."/>
            <person name="Gharbi K."/>
            <person name="Hall N."/>
            <person name="Watson M."/>
            <person name="Adriaenssens E.M."/>
            <person name="Foster-Nyarko E."/>
            <person name="Jarju S."/>
            <person name="Secka A."/>
            <person name="Antonio M."/>
            <person name="Oren A."/>
            <person name="Chaudhuri R.R."/>
            <person name="La Ragione R."/>
            <person name="Hildebrand F."/>
            <person name="Pallen M.J."/>
        </authorList>
    </citation>
    <scope>NUCLEOTIDE SEQUENCE</scope>
    <source>
        <strain evidence="7">B3-2255</strain>
    </source>
</reference>
<dbReference type="Gene3D" id="3.40.1170.60">
    <property type="match status" value="1"/>
</dbReference>
<dbReference type="Pfam" id="PF00817">
    <property type="entry name" value="IMS"/>
    <property type="match status" value="1"/>
</dbReference>
<dbReference type="Pfam" id="PF13438">
    <property type="entry name" value="DUF4113"/>
    <property type="match status" value="1"/>
</dbReference>
<name>A0A9D9J0S6_9BACT</name>
<dbReference type="SUPFAM" id="SSF100879">
    <property type="entry name" value="Lesion bypass DNA polymerase (Y-family), little finger domain"/>
    <property type="match status" value="1"/>
</dbReference>
<proteinExistence type="inferred from homology"/>
<dbReference type="InterPro" id="IPR050116">
    <property type="entry name" value="DNA_polymerase-Y"/>
</dbReference>
<feature type="domain" description="UmuC" evidence="6">
    <location>
        <begin position="2"/>
        <end position="186"/>
    </location>
</feature>
<dbReference type="GO" id="GO:0006281">
    <property type="term" value="P:DNA repair"/>
    <property type="evidence" value="ECO:0007669"/>
    <property type="project" value="UniProtKB-KW"/>
</dbReference>
<dbReference type="InterPro" id="IPR001126">
    <property type="entry name" value="UmuC"/>
</dbReference>
<dbReference type="SUPFAM" id="SSF56672">
    <property type="entry name" value="DNA/RNA polymerases"/>
    <property type="match status" value="1"/>
</dbReference>
<dbReference type="EMBL" id="JADILY010000144">
    <property type="protein sequence ID" value="MBO8482232.1"/>
    <property type="molecule type" value="Genomic_DNA"/>
</dbReference>
<dbReference type="GO" id="GO:0003684">
    <property type="term" value="F:damaged DNA binding"/>
    <property type="evidence" value="ECO:0007669"/>
    <property type="project" value="InterPro"/>
</dbReference>
<dbReference type="Pfam" id="PF11798">
    <property type="entry name" value="IMS_HHH"/>
    <property type="match status" value="1"/>
</dbReference>
<reference evidence="7" key="1">
    <citation type="submission" date="2020-10" db="EMBL/GenBank/DDBJ databases">
        <authorList>
            <person name="Gilroy R."/>
        </authorList>
    </citation>
    <scope>NUCLEOTIDE SEQUENCE</scope>
    <source>
        <strain evidence="7">B3-2255</strain>
    </source>
</reference>
<keyword evidence="2" id="KW-0227">DNA damage</keyword>
<dbReference type="InterPro" id="IPR036775">
    <property type="entry name" value="DNA_pol_Y-fam_lit_finger_sf"/>
</dbReference>
<dbReference type="InterPro" id="IPR043128">
    <property type="entry name" value="Rev_trsase/Diguanyl_cyclase"/>
</dbReference>
<gene>
    <name evidence="7" type="ORF">IAC87_06785</name>
</gene>
<evidence type="ECO:0000256" key="5">
    <source>
        <dbReference type="ARBA" id="ARBA00023236"/>
    </source>
</evidence>
<dbReference type="GO" id="GO:0042276">
    <property type="term" value="P:error-prone translesion synthesis"/>
    <property type="evidence" value="ECO:0007669"/>
    <property type="project" value="TreeGrafter"/>
</dbReference>
<comment type="similarity">
    <text evidence="1">Belongs to the DNA polymerase type-Y family.</text>
</comment>
<organism evidence="7 8">
    <name type="scientific">Candidatus Merdivivens faecigallinarum</name>
    <dbReference type="NCBI Taxonomy" id="2840871"/>
    <lineage>
        <taxon>Bacteria</taxon>
        <taxon>Pseudomonadati</taxon>
        <taxon>Bacteroidota</taxon>
        <taxon>Bacteroidia</taxon>
        <taxon>Bacteroidales</taxon>
        <taxon>Muribaculaceae</taxon>
        <taxon>Muribaculaceae incertae sedis</taxon>
        <taxon>Candidatus Merdivivens</taxon>
    </lineage>
</organism>
<dbReference type="GO" id="GO:0005829">
    <property type="term" value="C:cytosol"/>
    <property type="evidence" value="ECO:0007669"/>
    <property type="project" value="TreeGrafter"/>
</dbReference>
<keyword evidence="3" id="KW-0741">SOS mutagenesis</keyword>
<evidence type="ECO:0000256" key="1">
    <source>
        <dbReference type="ARBA" id="ARBA00010945"/>
    </source>
</evidence>
<dbReference type="Gene3D" id="1.10.150.20">
    <property type="entry name" value="5' to 3' exonuclease, C-terminal subdomain"/>
    <property type="match status" value="1"/>
</dbReference>
<evidence type="ECO:0000313" key="7">
    <source>
        <dbReference type="EMBL" id="MBO8482232.1"/>
    </source>
</evidence>
<dbReference type="PANTHER" id="PTHR11076">
    <property type="entry name" value="DNA REPAIR POLYMERASE UMUC / TRANSFERASE FAMILY MEMBER"/>
    <property type="match status" value="1"/>
</dbReference>
<dbReference type="Proteomes" id="UP000823772">
    <property type="component" value="Unassembled WGS sequence"/>
</dbReference>
<dbReference type="GO" id="GO:0009432">
    <property type="term" value="P:SOS response"/>
    <property type="evidence" value="ECO:0007669"/>
    <property type="project" value="UniProtKB-KW"/>
</dbReference>
<dbReference type="InterPro" id="IPR025188">
    <property type="entry name" value="DUF4113"/>
</dbReference>
<evidence type="ECO:0000313" key="8">
    <source>
        <dbReference type="Proteomes" id="UP000823772"/>
    </source>
</evidence>
<dbReference type="Pfam" id="PF11799">
    <property type="entry name" value="IMS_C"/>
    <property type="match status" value="1"/>
</dbReference>
<dbReference type="Gene3D" id="3.30.70.270">
    <property type="match status" value="1"/>
</dbReference>
<dbReference type="Gene3D" id="3.30.1490.100">
    <property type="entry name" value="DNA polymerase, Y-family, little finger domain"/>
    <property type="match status" value="1"/>
</dbReference>
<keyword evidence="4" id="KW-0234">DNA repair</keyword>
<dbReference type="AlphaFoldDB" id="A0A9D9J0S6"/>
<evidence type="ECO:0000259" key="6">
    <source>
        <dbReference type="PROSITE" id="PS50173"/>
    </source>
</evidence>
<dbReference type="GO" id="GO:0003887">
    <property type="term" value="F:DNA-directed DNA polymerase activity"/>
    <property type="evidence" value="ECO:0007669"/>
    <property type="project" value="TreeGrafter"/>
</dbReference>
<dbReference type="PANTHER" id="PTHR11076:SF34">
    <property type="entry name" value="PROTEIN UMUC"/>
    <property type="match status" value="1"/>
</dbReference>
<dbReference type="InterPro" id="IPR017961">
    <property type="entry name" value="DNA_pol_Y-fam_little_finger"/>
</dbReference>
<sequence length="419" mass="46900">MYGLADCNNFFVSCERLFRPDLNGKAVVVLSNNDGCAIARSNEAKALGIKMGQPLYQFSNLVSSGKVIVFSSNFMLYGDISHRVHATLREAVPAIEIYSIDEAFLDLTGIPDDRLDSLGHRLNRMCMRNVGVPVSVGISHTKTLAKVASKLCKQYPRLDGACLMKRPQDIEKVLRKFPVEDVWGIGRRYAARLHLHGVSTAFDFASLPEEWVKARMGLTGLRTWLELHGVPSISFGEDPEPKKQICVSRSFAHEITDKEELYEQLSQFVSMAAEKLRKQGSLASEMDIFLLTNRFKDTDRLYSRNRLERLEPPTSDTFAILKAARYAFEQIYDSRVRFKKAGVTFSGIIPSEGMQMSLFDGGETRDNGKLMSVIDSINRKEGAGSVVFASQGFGGVKMNRGHLSPQYTTKFDDILKIKV</sequence>
<dbReference type="InterPro" id="IPR043502">
    <property type="entry name" value="DNA/RNA_pol_sf"/>
</dbReference>
<accession>A0A9D9J0S6</accession>
<dbReference type="CDD" id="cd01700">
    <property type="entry name" value="PolY_Pol_V_umuC"/>
    <property type="match status" value="1"/>
</dbReference>